<sequence length="82" mass="9630">RLEFHYTPKHASWLNMVEIEIGVLRSQCLDRRIESHQRLIVEVAAWEHQRNASGARINWMFSTEQARLKLAKAYPKPTAKES</sequence>
<proteinExistence type="predicted"/>
<gene>
    <name evidence="2" type="ORF">RFM68_04400</name>
</gene>
<organism evidence="2 3">
    <name type="scientific">Mesorhizobium montanum</name>
    <dbReference type="NCBI Taxonomy" id="3072323"/>
    <lineage>
        <taxon>Bacteria</taxon>
        <taxon>Pseudomonadati</taxon>
        <taxon>Pseudomonadota</taxon>
        <taxon>Alphaproteobacteria</taxon>
        <taxon>Hyphomicrobiales</taxon>
        <taxon>Phyllobacteriaceae</taxon>
        <taxon>Mesorhizobium</taxon>
    </lineage>
</organism>
<name>A0ABU4ZEE7_9HYPH</name>
<dbReference type="RefSeq" id="WP_320231454.1">
    <property type="nucleotide sequence ID" value="NZ_JAVIJF010000002.1"/>
</dbReference>
<dbReference type="InterPro" id="IPR038717">
    <property type="entry name" value="Tc1-like_DDE_dom"/>
</dbReference>
<dbReference type="Pfam" id="PF13358">
    <property type="entry name" value="DDE_3"/>
    <property type="match status" value="1"/>
</dbReference>
<dbReference type="Proteomes" id="UP001276840">
    <property type="component" value="Unassembled WGS sequence"/>
</dbReference>
<evidence type="ECO:0000259" key="1">
    <source>
        <dbReference type="Pfam" id="PF13358"/>
    </source>
</evidence>
<feature type="non-terminal residue" evidence="2">
    <location>
        <position position="1"/>
    </location>
</feature>
<keyword evidence="3" id="KW-1185">Reference proteome</keyword>
<evidence type="ECO:0000313" key="2">
    <source>
        <dbReference type="EMBL" id="MDX8523741.1"/>
    </source>
</evidence>
<accession>A0ABU4ZEE7</accession>
<comment type="caution">
    <text evidence="2">The sequence shown here is derived from an EMBL/GenBank/DDBJ whole genome shotgun (WGS) entry which is preliminary data.</text>
</comment>
<feature type="domain" description="Tc1-like transposase DDE" evidence="1">
    <location>
        <begin position="1"/>
        <end position="39"/>
    </location>
</feature>
<evidence type="ECO:0000313" key="3">
    <source>
        <dbReference type="Proteomes" id="UP001276840"/>
    </source>
</evidence>
<dbReference type="EMBL" id="JAVIJF010000002">
    <property type="protein sequence ID" value="MDX8523741.1"/>
    <property type="molecule type" value="Genomic_DNA"/>
</dbReference>
<reference evidence="2 3" key="1">
    <citation type="submission" date="2023-08" db="EMBL/GenBank/DDBJ databases">
        <title>Implementing the SeqCode for naming new Mesorhizobium species isolated from Vachellia karroo root nodules.</title>
        <authorList>
            <person name="Van Lill M."/>
        </authorList>
    </citation>
    <scope>NUCLEOTIDE SEQUENCE [LARGE SCALE GENOMIC DNA]</scope>
    <source>
        <strain evidence="2 3">MSK 1335</strain>
    </source>
</reference>
<protein>
    <submittedName>
        <fullName evidence="2">Transposase</fullName>
    </submittedName>
</protein>